<dbReference type="Proteomes" id="UP000199200">
    <property type="component" value="Unassembled WGS sequence"/>
</dbReference>
<dbReference type="PANTHER" id="PTHR33993">
    <property type="entry name" value="GLYOXALASE-RELATED"/>
    <property type="match status" value="1"/>
</dbReference>
<dbReference type="CDD" id="cd07247">
    <property type="entry name" value="SgaA_N_like"/>
    <property type="match status" value="1"/>
</dbReference>
<evidence type="ECO:0000313" key="2">
    <source>
        <dbReference type="EMBL" id="SEJ44168.1"/>
    </source>
</evidence>
<evidence type="ECO:0000259" key="1">
    <source>
        <dbReference type="PROSITE" id="PS51819"/>
    </source>
</evidence>
<dbReference type="InterPro" id="IPR029068">
    <property type="entry name" value="Glyas_Bleomycin-R_OHBP_Dase"/>
</dbReference>
<dbReference type="PANTHER" id="PTHR33993:SF2">
    <property type="entry name" value="VOC DOMAIN-CONTAINING PROTEIN"/>
    <property type="match status" value="1"/>
</dbReference>
<dbReference type="Gene3D" id="3.10.180.10">
    <property type="entry name" value="2,3-Dihydroxybiphenyl 1,2-Dioxygenase, domain 1"/>
    <property type="match status" value="1"/>
</dbReference>
<dbReference type="Pfam" id="PF22677">
    <property type="entry name" value="Ble-like_N"/>
    <property type="match status" value="1"/>
</dbReference>
<feature type="domain" description="VOC" evidence="1">
    <location>
        <begin position="5"/>
        <end position="128"/>
    </location>
</feature>
<gene>
    <name evidence="2" type="ORF">SAMN04488127_1790</name>
</gene>
<reference evidence="3" key="1">
    <citation type="submission" date="2016-10" db="EMBL/GenBank/DDBJ databases">
        <authorList>
            <person name="Varghese N."/>
            <person name="Submissions S."/>
        </authorList>
    </citation>
    <scope>NUCLEOTIDE SEQUENCE [LARGE SCALE GENOMIC DNA]</scope>
    <source>
        <strain evidence="3">CGMCC 1.6763</strain>
    </source>
</reference>
<evidence type="ECO:0000313" key="3">
    <source>
        <dbReference type="Proteomes" id="UP000199200"/>
    </source>
</evidence>
<dbReference type="InterPro" id="IPR053863">
    <property type="entry name" value="Glyoxy/Ble-like_N"/>
</dbReference>
<dbReference type="SUPFAM" id="SSF54593">
    <property type="entry name" value="Glyoxalase/Bleomycin resistance protein/Dihydroxybiphenyl dioxygenase"/>
    <property type="match status" value="1"/>
</dbReference>
<name>A0A1H6YS71_9BACL</name>
<organism evidence="2 3">
    <name type="scientific">Bhargavaea ginsengi</name>
    <dbReference type="NCBI Taxonomy" id="426757"/>
    <lineage>
        <taxon>Bacteria</taxon>
        <taxon>Bacillati</taxon>
        <taxon>Bacillota</taxon>
        <taxon>Bacilli</taxon>
        <taxon>Bacillales</taxon>
        <taxon>Caryophanaceae</taxon>
        <taxon>Bhargavaea</taxon>
    </lineage>
</organism>
<dbReference type="InterPro" id="IPR037523">
    <property type="entry name" value="VOC_core"/>
</dbReference>
<dbReference type="EMBL" id="FNZF01000003">
    <property type="protein sequence ID" value="SEJ44168.1"/>
    <property type="molecule type" value="Genomic_DNA"/>
</dbReference>
<proteinExistence type="predicted"/>
<protein>
    <recommendedName>
        <fullName evidence="1">VOC domain-containing protein</fullName>
    </recommendedName>
</protein>
<accession>A0A1H6YS71</accession>
<dbReference type="STRING" id="426757.SAMN04488127_1790"/>
<keyword evidence="3" id="KW-1185">Reference proteome</keyword>
<sequence>MKMGKVVHFEIHVEDMEQAKKFYGDVFGWTFEDWSEYAGMPYFGAITGSKEEHGIDGALMQRQSPPPSAGQPLNGFACTMGVEDYDATEEKNLASGGTVALPKYALPGMAWQGYYNDSEGNLFGIHQTDENAK</sequence>
<dbReference type="PROSITE" id="PS51819">
    <property type="entry name" value="VOC"/>
    <property type="match status" value="1"/>
</dbReference>
<dbReference type="InterPro" id="IPR052164">
    <property type="entry name" value="Anthracycline_SecMetBiosynth"/>
</dbReference>
<dbReference type="AlphaFoldDB" id="A0A1H6YS71"/>